<feature type="domain" description="Aminoacyl-transfer RNA synthetases class-II family profile" evidence="13">
    <location>
        <begin position="1"/>
        <end position="333"/>
    </location>
</feature>
<keyword evidence="4 11" id="KW-0963">Cytoplasm</keyword>
<dbReference type="InterPro" id="IPR006195">
    <property type="entry name" value="aa-tRNA-synth_II"/>
</dbReference>
<evidence type="ECO:0000256" key="6">
    <source>
        <dbReference type="ARBA" id="ARBA00022741"/>
    </source>
</evidence>
<evidence type="ECO:0000256" key="1">
    <source>
        <dbReference type="ARBA" id="ARBA00004496"/>
    </source>
</evidence>
<feature type="binding site" evidence="12">
    <location>
        <position position="130"/>
    </location>
    <ligand>
        <name>L-histidine</name>
        <dbReference type="ChEBI" id="CHEBI:57595"/>
    </ligand>
</feature>
<dbReference type="EMBL" id="JACNJZ010000095">
    <property type="protein sequence ID" value="MBC8317638.1"/>
    <property type="molecule type" value="Genomic_DNA"/>
</dbReference>
<dbReference type="EC" id="6.1.1.21" evidence="11"/>
<comment type="subunit">
    <text evidence="3 11">Homodimer.</text>
</comment>
<feature type="binding site" evidence="12">
    <location>
        <begin position="81"/>
        <end position="83"/>
    </location>
    <ligand>
        <name>L-histidine</name>
        <dbReference type="ChEBI" id="CHEBI:57595"/>
    </ligand>
</feature>
<evidence type="ECO:0000256" key="7">
    <source>
        <dbReference type="ARBA" id="ARBA00022840"/>
    </source>
</evidence>
<accession>A0A8J6NF31</accession>
<comment type="caution">
    <text evidence="14">The sequence shown here is derived from an EMBL/GenBank/DDBJ whole genome shotgun (WGS) entry which is preliminary data.</text>
</comment>
<dbReference type="GO" id="GO:0005524">
    <property type="term" value="F:ATP binding"/>
    <property type="evidence" value="ECO:0007669"/>
    <property type="project" value="UniProtKB-UniRule"/>
</dbReference>
<dbReference type="InterPro" id="IPR004154">
    <property type="entry name" value="Anticodon-bd"/>
</dbReference>
<dbReference type="PANTHER" id="PTHR43707">
    <property type="entry name" value="HISTIDYL-TRNA SYNTHETASE"/>
    <property type="match status" value="1"/>
</dbReference>
<evidence type="ECO:0000256" key="4">
    <source>
        <dbReference type="ARBA" id="ARBA00022490"/>
    </source>
</evidence>
<evidence type="ECO:0000259" key="13">
    <source>
        <dbReference type="PROSITE" id="PS50862"/>
    </source>
</evidence>
<dbReference type="Gene3D" id="3.40.50.800">
    <property type="entry name" value="Anticodon-binding domain"/>
    <property type="match status" value="1"/>
</dbReference>
<keyword evidence="8 11" id="KW-0648">Protein biosynthesis</keyword>
<proteinExistence type="inferred from homology"/>
<name>A0A8J6NF31_9BACT</name>
<keyword evidence="7 11" id="KW-0067">ATP-binding</keyword>
<dbReference type="HAMAP" id="MF_00127">
    <property type="entry name" value="His_tRNA_synth"/>
    <property type="match status" value="1"/>
</dbReference>
<dbReference type="InterPro" id="IPR036621">
    <property type="entry name" value="Anticodon-bd_dom_sf"/>
</dbReference>
<evidence type="ECO:0000256" key="2">
    <source>
        <dbReference type="ARBA" id="ARBA00008226"/>
    </source>
</evidence>
<gene>
    <name evidence="11" type="primary">hisS</name>
    <name evidence="14" type="ORF">H8E41_07000</name>
</gene>
<evidence type="ECO:0000256" key="8">
    <source>
        <dbReference type="ARBA" id="ARBA00022917"/>
    </source>
</evidence>
<comment type="subcellular location">
    <subcellularLocation>
        <location evidence="1 11">Cytoplasm</location>
    </subcellularLocation>
</comment>
<dbReference type="InterPro" id="IPR015807">
    <property type="entry name" value="His-tRNA-ligase"/>
</dbReference>
<dbReference type="InterPro" id="IPR004516">
    <property type="entry name" value="HisRS/HisZ"/>
</dbReference>
<dbReference type="GO" id="GO:0004821">
    <property type="term" value="F:histidine-tRNA ligase activity"/>
    <property type="evidence" value="ECO:0007669"/>
    <property type="project" value="UniProtKB-UniRule"/>
</dbReference>
<dbReference type="Proteomes" id="UP000614424">
    <property type="component" value="Unassembled WGS sequence"/>
</dbReference>
<dbReference type="NCBIfam" id="TIGR00442">
    <property type="entry name" value="hisS"/>
    <property type="match status" value="1"/>
</dbReference>
<evidence type="ECO:0000256" key="11">
    <source>
        <dbReference type="HAMAP-Rule" id="MF_00127"/>
    </source>
</evidence>
<dbReference type="FunFam" id="3.30.930.10:FF:000005">
    <property type="entry name" value="Histidine--tRNA ligase"/>
    <property type="match status" value="1"/>
</dbReference>
<keyword evidence="5 11" id="KW-0436">Ligase</keyword>
<dbReference type="Pfam" id="PF13393">
    <property type="entry name" value="tRNA-synt_His"/>
    <property type="match status" value="1"/>
</dbReference>
<dbReference type="GO" id="GO:0006427">
    <property type="term" value="P:histidyl-tRNA aminoacylation"/>
    <property type="evidence" value="ECO:0007669"/>
    <property type="project" value="UniProtKB-UniRule"/>
</dbReference>
<keyword evidence="9 11" id="KW-0030">Aminoacyl-tRNA synthetase</keyword>
<dbReference type="SUPFAM" id="SSF55681">
    <property type="entry name" value="Class II aaRS and biotin synthetases"/>
    <property type="match status" value="1"/>
</dbReference>
<dbReference type="AlphaFoldDB" id="A0A8J6NF31"/>
<dbReference type="PANTHER" id="PTHR43707:SF1">
    <property type="entry name" value="HISTIDINE--TRNA LIGASE, MITOCHONDRIAL-RELATED"/>
    <property type="match status" value="1"/>
</dbReference>
<comment type="similarity">
    <text evidence="2 11">Belongs to the class-II aminoacyl-tRNA synthetase family.</text>
</comment>
<keyword evidence="6 11" id="KW-0547">Nucleotide-binding</keyword>
<dbReference type="CDD" id="cd00859">
    <property type="entry name" value="HisRS_anticodon"/>
    <property type="match status" value="1"/>
</dbReference>
<reference evidence="14 15" key="1">
    <citation type="submission" date="2020-08" db="EMBL/GenBank/DDBJ databases">
        <title>Bridging the membrane lipid divide: bacteria of the FCB group superphylum have the potential to synthesize archaeal ether lipids.</title>
        <authorList>
            <person name="Villanueva L."/>
            <person name="Von Meijenfeldt F.A.B."/>
            <person name="Westbye A.B."/>
            <person name="Yadav S."/>
            <person name="Hopmans E.C."/>
            <person name="Dutilh B.E."/>
            <person name="Sinninghe Damste J.S."/>
        </authorList>
    </citation>
    <scope>NUCLEOTIDE SEQUENCE [LARGE SCALE GENOMIC DNA]</scope>
    <source>
        <strain evidence="14">NIOZ-UU47</strain>
    </source>
</reference>
<dbReference type="Pfam" id="PF03129">
    <property type="entry name" value="HGTP_anticodon"/>
    <property type="match status" value="1"/>
</dbReference>
<feature type="binding site" evidence="12">
    <location>
        <begin position="259"/>
        <end position="260"/>
    </location>
    <ligand>
        <name>L-histidine</name>
        <dbReference type="ChEBI" id="CHEBI:57595"/>
    </ligand>
</feature>
<dbReference type="GO" id="GO:0005737">
    <property type="term" value="C:cytoplasm"/>
    <property type="evidence" value="ECO:0007669"/>
    <property type="project" value="UniProtKB-SubCell"/>
</dbReference>
<dbReference type="PIRSF" id="PIRSF001549">
    <property type="entry name" value="His-tRNA_synth"/>
    <property type="match status" value="1"/>
</dbReference>
<dbReference type="PROSITE" id="PS50862">
    <property type="entry name" value="AA_TRNA_LIGASE_II"/>
    <property type="match status" value="1"/>
</dbReference>
<dbReference type="InterPro" id="IPR045864">
    <property type="entry name" value="aa-tRNA-synth_II/BPL/LPL"/>
</dbReference>
<dbReference type="InterPro" id="IPR033656">
    <property type="entry name" value="HisRS_anticodon"/>
</dbReference>
<evidence type="ECO:0000313" key="14">
    <source>
        <dbReference type="EMBL" id="MBC8317638.1"/>
    </source>
</evidence>
<evidence type="ECO:0000256" key="12">
    <source>
        <dbReference type="PIRSR" id="PIRSR001549-1"/>
    </source>
</evidence>
<evidence type="ECO:0000313" key="15">
    <source>
        <dbReference type="Proteomes" id="UP000614424"/>
    </source>
</evidence>
<evidence type="ECO:0000256" key="9">
    <source>
        <dbReference type="ARBA" id="ARBA00023146"/>
    </source>
</evidence>
<evidence type="ECO:0000256" key="10">
    <source>
        <dbReference type="ARBA" id="ARBA00047639"/>
    </source>
</evidence>
<comment type="catalytic activity">
    <reaction evidence="10 11">
        <text>tRNA(His) + L-histidine + ATP = L-histidyl-tRNA(His) + AMP + diphosphate + H(+)</text>
        <dbReference type="Rhea" id="RHEA:17313"/>
        <dbReference type="Rhea" id="RHEA-COMP:9665"/>
        <dbReference type="Rhea" id="RHEA-COMP:9689"/>
        <dbReference type="ChEBI" id="CHEBI:15378"/>
        <dbReference type="ChEBI" id="CHEBI:30616"/>
        <dbReference type="ChEBI" id="CHEBI:33019"/>
        <dbReference type="ChEBI" id="CHEBI:57595"/>
        <dbReference type="ChEBI" id="CHEBI:78442"/>
        <dbReference type="ChEBI" id="CHEBI:78527"/>
        <dbReference type="ChEBI" id="CHEBI:456215"/>
        <dbReference type="EC" id="6.1.1.21"/>
    </reaction>
</comment>
<evidence type="ECO:0000256" key="3">
    <source>
        <dbReference type="ARBA" id="ARBA00011738"/>
    </source>
</evidence>
<feature type="binding site" evidence="12">
    <location>
        <position position="126"/>
    </location>
    <ligand>
        <name>L-histidine</name>
        <dbReference type="ChEBI" id="CHEBI:57595"/>
    </ligand>
</feature>
<sequence>MAVKALKGFKDIIPGEVETWQFIEQTARSIFHRFTFSEIKVPVLEKTKLFTRSIGETTDIVEKEMYTFPDRNGSSLTMRPEGTAPVLRAYIENGLHAVKPVQKLYTIGPMFRHERPQKGRLRQFHQMSVEVLGEDNPLLDAEVMAMAWQIMKELGLTASLEINSLGCKECRPDFNRALLDFLDKANGLCDDCVRRRETNPLRVLDCKSSNCQEQYVQAPSILDFLCGGCDEHFKAVKNGLDMLSVPYKVNSFMVRGLDYYTRTTFELVTSDLGAQSAVGAGGRYDGLVKQLGGPDVPGIGFAMGVERLALLLDQLGKGVHSNGIDLFIAALGPEAQKKAFVLMNVLRGKGLSVSMDLMDRSLKNQMKQAGKAEASYVLIVGEQELANGEAVLRNMETHDQHQIAIKEAVKMWHEDLATFFATETTK</sequence>
<dbReference type="InterPro" id="IPR041715">
    <property type="entry name" value="HisRS-like_core"/>
</dbReference>
<dbReference type="SUPFAM" id="SSF52954">
    <property type="entry name" value="Class II aaRS ABD-related"/>
    <property type="match status" value="1"/>
</dbReference>
<protein>
    <recommendedName>
        <fullName evidence="11">Histidine--tRNA ligase</fullName>
        <ecNumber evidence="11">6.1.1.21</ecNumber>
    </recommendedName>
    <alternativeName>
        <fullName evidence="11">Histidyl-tRNA synthetase</fullName>
        <shortName evidence="11">HisRS</shortName>
    </alternativeName>
</protein>
<dbReference type="CDD" id="cd00773">
    <property type="entry name" value="HisRS-like_core"/>
    <property type="match status" value="1"/>
</dbReference>
<feature type="binding site" evidence="12">
    <location>
        <position position="255"/>
    </location>
    <ligand>
        <name>L-histidine</name>
        <dbReference type="ChEBI" id="CHEBI:57595"/>
    </ligand>
</feature>
<organism evidence="14 15">
    <name type="scientific">Candidatus Desulfobia pelagia</name>
    <dbReference type="NCBI Taxonomy" id="2841692"/>
    <lineage>
        <taxon>Bacteria</taxon>
        <taxon>Pseudomonadati</taxon>
        <taxon>Thermodesulfobacteriota</taxon>
        <taxon>Desulfobulbia</taxon>
        <taxon>Desulfobulbales</taxon>
        <taxon>Desulfobulbaceae</taxon>
        <taxon>Candidatus Desulfobia</taxon>
    </lineage>
</organism>
<dbReference type="Gene3D" id="3.30.930.10">
    <property type="entry name" value="Bira Bifunctional Protein, Domain 2"/>
    <property type="match status" value="1"/>
</dbReference>
<feature type="binding site" evidence="12">
    <location>
        <position position="112"/>
    </location>
    <ligand>
        <name>L-histidine</name>
        <dbReference type="ChEBI" id="CHEBI:57595"/>
    </ligand>
</feature>
<evidence type="ECO:0000256" key="5">
    <source>
        <dbReference type="ARBA" id="ARBA00022598"/>
    </source>
</evidence>